<keyword evidence="3" id="KW-1185">Reference proteome</keyword>
<dbReference type="AlphaFoldDB" id="A0A084WB08"/>
<gene>
    <name evidence="1" type="ORF">ZHAS_00015650</name>
</gene>
<reference evidence="2" key="2">
    <citation type="submission" date="2020-05" db="UniProtKB">
        <authorList>
            <consortium name="EnsemblMetazoa"/>
        </authorList>
    </citation>
    <scope>IDENTIFICATION</scope>
</reference>
<dbReference type="EnsemblMetazoa" id="ASIC015650-RA">
    <property type="protein sequence ID" value="ASIC015650-PA"/>
    <property type="gene ID" value="ASIC015650"/>
</dbReference>
<evidence type="ECO:0000313" key="1">
    <source>
        <dbReference type="EMBL" id="KFB47402.1"/>
    </source>
</evidence>
<dbReference type="Proteomes" id="UP000030765">
    <property type="component" value="Unassembled WGS sequence"/>
</dbReference>
<evidence type="ECO:0000313" key="3">
    <source>
        <dbReference type="Proteomes" id="UP000030765"/>
    </source>
</evidence>
<accession>A0A084WB08</accession>
<reference evidence="1 3" key="1">
    <citation type="journal article" date="2014" name="BMC Genomics">
        <title>Genome sequence of Anopheles sinensis provides insight into genetics basis of mosquito competence for malaria parasites.</title>
        <authorList>
            <person name="Zhou D."/>
            <person name="Zhang D."/>
            <person name="Ding G."/>
            <person name="Shi L."/>
            <person name="Hou Q."/>
            <person name="Ye Y."/>
            <person name="Xu Y."/>
            <person name="Zhou H."/>
            <person name="Xiong C."/>
            <person name="Li S."/>
            <person name="Yu J."/>
            <person name="Hong S."/>
            <person name="Yu X."/>
            <person name="Zou P."/>
            <person name="Chen C."/>
            <person name="Chang X."/>
            <person name="Wang W."/>
            <person name="Lv Y."/>
            <person name="Sun Y."/>
            <person name="Ma L."/>
            <person name="Shen B."/>
            <person name="Zhu C."/>
        </authorList>
    </citation>
    <scope>NUCLEOTIDE SEQUENCE [LARGE SCALE GENOMIC DNA]</scope>
</reference>
<name>A0A084WB08_ANOSI</name>
<sequence length="99" mass="11109">MERENRETRSSYVPRTARLFVCVCVFVTETRVLPQGQPMCTRVGIERSTGMGACGCVLVTTLFVRGSDRDRGLGTLLWDEKRKRSNREQDGVSVLNIVG</sequence>
<evidence type="ECO:0000313" key="2">
    <source>
        <dbReference type="EnsemblMetazoa" id="ASIC015650-PA"/>
    </source>
</evidence>
<dbReference type="VEuPathDB" id="VectorBase:ASIC015650"/>
<dbReference type="EMBL" id="ATLV01022300">
    <property type="status" value="NOT_ANNOTATED_CDS"/>
    <property type="molecule type" value="Genomic_DNA"/>
</dbReference>
<dbReference type="EMBL" id="KE525331">
    <property type="protein sequence ID" value="KFB47402.1"/>
    <property type="molecule type" value="Genomic_DNA"/>
</dbReference>
<organism evidence="1">
    <name type="scientific">Anopheles sinensis</name>
    <name type="common">Mosquito</name>
    <dbReference type="NCBI Taxonomy" id="74873"/>
    <lineage>
        <taxon>Eukaryota</taxon>
        <taxon>Metazoa</taxon>
        <taxon>Ecdysozoa</taxon>
        <taxon>Arthropoda</taxon>
        <taxon>Hexapoda</taxon>
        <taxon>Insecta</taxon>
        <taxon>Pterygota</taxon>
        <taxon>Neoptera</taxon>
        <taxon>Endopterygota</taxon>
        <taxon>Diptera</taxon>
        <taxon>Nematocera</taxon>
        <taxon>Culicoidea</taxon>
        <taxon>Culicidae</taxon>
        <taxon>Anophelinae</taxon>
        <taxon>Anopheles</taxon>
    </lineage>
</organism>
<proteinExistence type="predicted"/>
<protein>
    <submittedName>
        <fullName evidence="1 2">Molybdenum hydroxylase accessory protein, YgfJ family</fullName>
    </submittedName>
</protein>